<feature type="transmembrane region" description="Helical" evidence="1">
    <location>
        <begin position="164"/>
        <end position="188"/>
    </location>
</feature>
<feature type="transmembrane region" description="Helical" evidence="1">
    <location>
        <begin position="45"/>
        <end position="67"/>
    </location>
</feature>
<proteinExistence type="predicted"/>
<dbReference type="Proteomes" id="UP001597441">
    <property type="component" value="Unassembled WGS sequence"/>
</dbReference>
<evidence type="ECO:0000256" key="1">
    <source>
        <dbReference type="SAM" id="Phobius"/>
    </source>
</evidence>
<protein>
    <submittedName>
        <fullName evidence="2">Uncharacterized protein</fullName>
    </submittedName>
</protein>
<dbReference type="RefSeq" id="WP_388012726.1">
    <property type="nucleotide sequence ID" value="NZ_JBHUDT010000001.1"/>
</dbReference>
<evidence type="ECO:0000313" key="3">
    <source>
        <dbReference type="Proteomes" id="UP001597441"/>
    </source>
</evidence>
<feature type="transmembrane region" description="Helical" evidence="1">
    <location>
        <begin position="108"/>
        <end position="128"/>
    </location>
</feature>
<keyword evidence="1" id="KW-1133">Transmembrane helix</keyword>
<evidence type="ECO:0000313" key="2">
    <source>
        <dbReference type="EMBL" id="MFD2533668.1"/>
    </source>
</evidence>
<feature type="transmembrane region" description="Helical" evidence="1">
    <location>
        <begin position="74"/>
        <end position="96"/>
    </location>
</feature>
<accession>A0ABW5JQ70</accession>
<gene>
    <name evidence="2" type="ORF">ACFSQS_01020</name>
</gene>
<keyword evidence="3" id="KW-1185">Reference proteome</keyword>
<name>A0ABW5JQ70_9FLAO</name>
<feature type="transmembrane region" description="Helical" evidence="1">
    <location>
        <begin position="140"/>
        <end position="158"/>
    </location>
</feature>
<organism evidence="2 3">
    <name type="scientific">Gelatiniphilus marinus</name>
    <dbReference type="NCBI Taxonomy" id="1759464"/>
    <lineage>
        <taxon>Bacteria</taxon>
        <taxon>Pseudomonadati</taxon>
        <taxon>Bacteroidota</taxon>
        <taxon>Flavobacteriia</taxon>
        <taxon>Flavobacteriales</taxon>
        <taxon>Flavobacteriaceae</taxon>
        <taxon>Gelatiniphilus</taxon>
    </lineage>
</organism>
<keyword evidence="1" id="KW-0812">Transmembrane</keyword>
<reference evidence="3" key="1">
    <citation type="journal article" date="2019" name="Int. J. Syst. Evol. Microbiol.">
        <title>The Global Catalogue of Microorganisms (GCM) 10K type strain sequencing project: providing services to taxonomists for standard genome sequencing and annotation.</title>
        <authorList>
            <consortium name="The Broad Institute Genomics Platform"/>
            <consortium name="The Broad Institute Genome Sequencing Center for Infectious Disease"/>
            <person name="Wu L."/>
            <person name="Ma J."/>
        </authorList>
    </citation>
    <scope>NUCLEOTIDE SEQUENCE [LARGE SCALE GENOMIC DNA]</scope>
    <source>
        <strain evidence="3">KCTC 42903</strain>
    </source>
</reference>
<keyword evidence="1" id="KW-0472">Membrane</keyword>
<comment type="caution">
    <text evidence="2">The sequence shown here is derived from an EMBL/GenBank/DDBJ whole genome shotgun (WGS) entry which is preliminary data.</text>
</comment>
<dbReference type="EMBL" id="JBHULK010000001">
    <property type="protein sequence ID" value="MFD2533668.1"/>
    <property type="molecule type" value="Genomic_DNA"/>
</dbReference>
<sequence length="211" mass="24064">MKTLFVPVLLFLFYLGNKVLSLPFILFFLFSFLGDASLALFNSPFFVKASGVFYFLSYVCLIGIAIYKFRFFKVDIVVGAYLALVFFISIYFLYLFYGFLKTVVPDNFAVFLFGIKGVALLILAFLAFGKYLHSDTKAAILFLMVAMCLVFSTVLNYVDLYYVHSWGFVMIESVVYTVGLYLLLNYVVEENKSTAIQKSTVNAFNRDNIFA</sequence>